<gene>
    <name evidence="1" type="ORF">K9W46_04010</name>
</gene>
<dbReference type="CDD" id="cd02513">
    <property type="entry name" value="CMP-NeuAc_Synthase"/>
    <property type="match status" value="1"/>
</dbReference>
<dbReference type="Gene3D" id="3.90.550.10">
    <property type="entry name" value="Spore Coat Polysaccharide Biosynthesis Protein SpsA, Chain A"/>
    <property type="match status" value="1"/>
</dbReference>
<dbReference type="PANTHER" id="PTHR21485:SF6">
    <property type="entry name" value="N-ACYLNEURAMINATE CYTIDYLYLTRANSFERASE-RELATED"/>
    <property type="match status" value="1"/>
</dbReference>
<dbReference type="Pfam" id="PF02348">
    <property type="entry name" value="CTP_transf_3"/>
    <property type="match status" value="1"/>
</dbReference>
<accession>A0A9Y1FPC2</accession>
<evidence type="ECO:0000313" key="1">
    <source>
        <dbReference type="EMBL" id="UJG44350.1"/>
    </source>
</evidence>
<dbReference type="Proteomes" id="UP001200513">
    <property type="component" value="Chromosome"/>
</dbReference>
<dbReference type="GO" id="GO:0008781">
    <property type="term" value="F:N-acylneuraminate cytidylyltransferase activity"/>
    <property type="evidence" value="ECO:0007669"/>
    <property type="project" value="TreeGrafter"/>
</dbReference>
<reference evidence="1" key="1">
    <citation type="journal article" date="2022" name="Nat. Microbiol.">
        <title>Unique mobile elements and scalable gene flow at the prokaryote-eukaryote boundary revealed by circularized Asgard archaea genomes.</title>
        <authorList>
            <person name="Wu F."/>
            <person name="Speth D.R."/>
            <person name="Philosof A."/>
            <person name="Cremiere A."/>
            <person name="Narayanan A."/>
            <person name="Barco R.A."/>
            <person name="Connon S.A."/>
            <person name="Amend J.P."/>
            <person name="Antoshechkin I.A."/>
            <person name="Orphan V.J."/>
        </authorList>
    </citation>
    <scope>NUCLEOTIDE SEQUENCE</scope>
    <source>
        <strain evidence="1">PR6</strain>
    </source>
</reference>
<dbReference type="EMBL" id="CP084167">
    <property type="protein sequence ID" value="UJG44350.1"/>
    <property type="molecule type" value="Genomic_DNA"/>
</dbReference>
<dbReference type="InterPro" id="IPR050793">
    <property type="entry name" value="CMP-NeuNAc_synthase"/>
</dbReference>
<organism evidence="1">
    <name type="scientific">Candidatus Heimdallarchaeum endolithica</name>
    <dbReference type="NCBI Taxonomy" id="2876572"/>
    <lineage>
        <taxon>Archaea</taxon>
        <taxon>Promethearchaeati</taxon>
        <taxon>Candidatus Heimdallarchaeota</taxon>
        <taxon>Candidatus Heimdallarchaeia (ex Rinke et al. 2021) (nom. nud.)</taxon>
        <taxon>Candidatus Heimdallarchaeales</taxon>
        <taxon>Candidatus Heimdallarchaeaceae</taxon>
        <taxon>Candidatus Heimdallarchaeum</taxon>
    </lineage>
</organism>
<proteinExistence type="predicted"/>
<sequence>MTFKNYHILAIIPARRGSKGIKNKNLQVLKNRTLIEWSILHAKKSKYIDEIVLTTDDEKAIEIGKKNEICTIERPETLASDTSPMKDVILHTLEIKKGYEIFVLLQPTSPLRTSEDVDKTIELLCSGSFHSCISICEFEPHPFLAVSKEDKYIKFLFNNKNEYFRRQDFPKFYRINGAIYTVYVQKFLKDSVFLKEEHSTYYEMPLERSIDIDNIIDLKLSEILAEELFKI</sequence>
<dbReference type="InterPro" id="IPR003329">
    <property type="entry name" value="Cytidylyl_trans"/>
</dbReference>
<dbReference type="InterPro" id="IPR029044">
    <property type="entry name" value="Nucleotide-diphossugar_trans"/>
</dbReference>
<protein>
    <submittedName>
        <fullName evidence="1">Acylneuraminate cytidylyltransferase family protein</fullName>
    </submittedName>
</protein>
<dbReference type="AlphaFoldDB" id="A0A9Y1FPC2"/>
<name>A0A9Y1FPC2_9ARCH</name>
<dbReference type="PANTHER" id="PTHR21485">
    <property type="entry name" value="HAD SUPERFAMILY MEMBERS CMAS AND KDSC"/>
    <property type="match status" value="1"/>
</dbReference>
<keyword evidence="1" id="KW-0808">Transferase</keyword>
<keyword evidence="1" id="KW-0548">Nucleotidyltransferase</keyword>
<dbReference type="SUPFAM" id="SSF53448">
    <property type="entry name" value="Nucleotide-diphospho-sugar transferases"/>
    <property type="match status" value="1"/>
</dbReference>